<name>A0A3A1YAU3_9GAMM</name>
<dbReference type="AlphaFoldDB" id="A0A3A1YAU3"/>
<feature type="region of interest" description="Disordered" evidence="1">
    <location>
        <begin position="230"/>
        <end position="260"/>
    </location>
</feature>
<proteinExistence type="predicted"/>
<dbReference type="RefSeq" id="WP_119524868.1">
    <property type="nucleotide sequence ID" value="NZ_NRHC01000037.1"/>
</dbReference>
<protein>
    <recommendedName>
        <fullName evidence="5">Lipoprotein</fullName>
    </recommendedName>
</protein>
<reference evidence="3 4" key="1">
    <citation type="submission" date="2017-08" db="EMBL/GenBank/DDBJ databases">
        <title>Reclassification of Bisgaard taxon 37 and 44.</title>
        <authorList>
            <person name="Christensen H."/>
        </authorList>
    </citation>
    <scope>NUCLEOTIDE SEQUENCE [LARGE SCALE GENOMIC DNA]</scope>
    <source>
        <strain evidence="3 4">B96_3</strain>
    </source>
</reference>
<gene>
    <name evidence="3" type="ORF">CKF54_03330</name>
</gene>
<keyword evidence="4" id="KW-1185">Reference proteome</keyword>
<dbReference type="PROSITE" id="PS51257">
    <property type="entry name" value="PROKAR_LIPOPROTEIN"/>
    <property type="match status" value="1"/>
</dbReference>
<feature type="signal peptide" evidence="2">
    <location>
        <begin position="1"/>
        <end position="19"/>
    </location>
</feature>
<dbReference type="OrthoDB" id="5678260at2"/>
<organism evidence="3 4">
    <name type="scientific">Psittacicella hinzii</name>
    <dbReference type="NCBI Taxonomy" id="2028575"/>
    <lineage>
        <taxon>Bacteria</taxon>
        <taxon>Pseudomonadati</taxon>
        <taxon>Pseudomonadota</taxon>
        <taxon>Gammaproteobacteria</taxon>
        <taxon>Pasteurellales</taxon>
        <taxon>Psittacicellaceae</taxon>
        <taxon>Psittacicella</taxon>
    </lineage>
</organism>
<feature type="chain" id="PRO_5017308563" description="Lipoprotein" evidence="2">
    <location>
        <begin position="20"/>
        <end position="260"/>
    </location>
</feature>
<dbReference type="EMBL" id="NRHC01000037">
    <property type="protein sequence ID" value="RIY33237.1"/>
    <property type="molecule type" value="Genomic_DNA"/>
</dbReference>
<evidence type="ECO:0000256" key="1">
    <source>
        <dbReference type="SAM" id="MobiDB-lite"/>
    </source>
</evidence>
<evidence type="ECO:0000313" key="4">
    <source>
        <dbReference type="Proteomes" id="UP000265691"/>
    </source>
</evidence>
<keyword evidence="2" id="KW-0732">Signal</keyword>
<comment type="caution">
    <text evidence="3">The sequence shown here is derived from an EMBL/GenBank/DDBJ whole genome shotgun (WGS) entry which is preliminary data.</text>
</comment>
<accession>A0A3A1YAU3</accession>
<dbReference type="Proteomes" id="UP000265691">
    <property type="component" value="Unassembled WGS sequence"/>
</dbReference>
<evidence type="ECO:0000313" key="3">
    <source>
        <dbReference type="EMBL" id="RIY33237.1"/>
    </source>
</evidence>
<evidence type="ECO:0000256" key="2">
    <source>
        <dbReference type="SAM" id="SignalP"/>
    </source>
</evidence>
<evidence type="ECO:0008006" key="5">
    <source>
        <dbReference type="Google" id="ProtNLM"/>
    </source>
</evidence>
<sequence>MKYLKTLLIALTVGTLVTACDKVAQRNQEPKVVEEMVNFTNIAINLDENSQVEELLNLNKENVEAFKQAVTFTPVVNLDEVYKDQVLHLSYLIKNNSDKPIQRVLLTSTVNVAINPSEESEDDYANFLLVVPVVYDLSYKLTDVSNYDFNAFTTELTAEQRPNYLAPGQTTRIEIDYNLGKINSLPFVPEFIANTPAELFEFNGFFTTPLYIKFMDGEVIDTKYFAASSENPESANLEENSEVLQSEAPQEGSNETPENN</sequence>